<sequence length="188" mass="21456">MSDAQNYNTYYNPYLSPYRQRKLMKKARKRTFFGWAVGVAVAAAEVQLVFLGNKKGFSELEAAAAVVVVVVAVEEVQLVCLENEKDFSELEAVVVGVAAEEDYSENKKDFSELEAVVEEAVAEDFLEKTKRKTTKNIIDEEDVGEPQHFNELNTKDELLKSFAYYFRHGAAAECNKYYRIVKYVHKDQ</sequence>
<dbReference type="OrthoDB" id="5847021at2759"/>
<dbReference type="Proteomes" id="UP000479190">
    <property type="component" value="Unassembled WGS sequence"/>
</dbReference>
<evidence type="ECO:0000313" key="2">
    <source>
        <dbReference type="EMBL" id="CAB0032359.1"/>
    </source>
</evidence>
<dbReference type="EMBL" id="CADCXV010000678">
    <property type="protein sequence ID" value="CAB0032359.1"/>
    <property type="molecule type" value="Genomic_DNA"/>
</dbReference>
<reference evidence="2 3" key="1">
    <citation type="submission" date="2020-02" db="EMBL/GenBank/DDBJ databases">
        <authorList>
            <person name="Ferguson B K."/>
        </authorList>
    </citation>
    <scope>NUCLEOTIDE SEQUENCE [LARGE SCALE GENOMIC DNA]</scope>
</reference>
<proteinExistence type="predicted"/>
<organism evidence="2 3">
    <name type="scientific">Trichogramma brassicae</name>
    <dbReference type="NCBI Taxonomy" id="86971"/>
    <lineage>
        <taxon>Eukaryota</taxon>
        <taxon>Metazoa</taxon>
        <taxon>Ecdysozoa</taxon>
        <taxon>Arthropoda</taxon>
        <taxon>Hexapoda</taxon>
        <taxon>Insecta</taxon>
        <taxon>Pterygota</taxon>
        <taxon>Neoptera</taxon>
        <taxon>Endopterygota</taxon>
        <taxon>Hymenoptera</taxon>
        <taxon>Apocrita</taxon>
        <taxon>Proctotrupomorpha</taxon>
        <taxon>Chalcidoidea</taxon>
        <taxon>Trichogrammatidae</taxon>
        <taxon>Trichogramma</taxon>
    </lineage>
</organism>
<accession>A0A6H5I728</accession>
<keyword evidence="1" id="KW-0812">Transmembrane</keyword>
<gene>
    <name evidence="2" type="ORF">TBRA_LOCUS4300</name>
</gene>
<keyword evidence="1" id="KW-0472">Membrane</keyword>
<evidence type="ECO:0000313" key="3">
    <source>
        <dbReference type="Proteomes" id="UP000479190"/>
    </source>
</evidence>
<evidence type="ECO:0000256" key="1">
    <source>
        <dbReference type="SAM" id="Phobius"/>
    </source>
</evidence>
<feature type="transmembrane region" description="Helical" evidence="1">
    <location>
        <begin position="32"/>
        <end position="50"/>
    </location>
</feature>
<keyword evidence="3" id="KW-1185">Reference proteome</keyword>
<keyword evidence="1" id="KW-1133">Transmembrane helix</keyword>
<dbReference type="AlphaFoldDB" id="A0A6H5I728"/>
<protein>
    <submittedName>
        <fullName evidence="2">Uncharacterized protein</fullName>
    </submittedName>
</protein>
<name>A0A6H5I728_9HYME</name>